<dbReference type="AlphaFoldDB" id="E5ATY3"/>
<gene>
    <name evidence="1" type="ordered locus">RBRH_04229</name>
</gene>
<evidence type="ECO:0000313" key="2">
    <source>
        <dbReference type="Proteomes" id="UP000007437"/>
    </source>
</evidence>
<name>E5ATY3_MYCRK</name>
<dbReference type="eggNOG" id="COG3285">
    <property type="taxonomic scope" value="Bacteria"/>
</dbReference>
<proteinExistence type="predicted"/>
<keyword evidence="1" id="KW-0614">Plasmid</keyword>
<evidence type="ECO:0000313" key="1">
    <source>
        <dbReference type="EMBL" id="CBW76557.1"/>
    </source>
</evidence>
<dbReference type="KEGG" id="brh:RBRH_04229"/>
<dbReference type="EMBL" id="FR687360">
    <property type="protein sequence ID" value="CBW76557.1"/>
    <property type="molecule type" value="Genomic_DNA"/>
</dbReference>
<geneLocation type="plasmid" evidence="1 2">
    <name>pBRH01</name>
</geneLocation>
<dbReference type="Proteomes" id="UP000007437">
    <property type="component" value="Plasmid pBRH01"/>
</dbReference>
<dbReference type="Gene3D" id="3.90.920.10">
    <property type="entry name" value="DNA primase, PRIM domain"/>
    <property type="match status" value="1"/>
</dbReference>
<dbReference type="GO" id="GO:0003910">
    <property type="term" value="F:DNA ligase (ATP) activity"/>
    <property type="evidence" value="ECO:0007669"/>
    <property type="project" value="UniProtKB-EC"/>
</dbReference>
<dbReference type="EC" id="6.5.1.1" evidence="1"/>
<protein>
    <submittedName>
        <fullName evidence="1">ATP-dependent DNA ligase</fullName>
        <ecNumber evidence="1">6.5.1.1</ecNumber>
    </submittedName>
</protein>
<dbReference type="HOGENOM" id="CLU_2750072_0_0_4"/>
<keyword evidence="1" id="KW-0436">Ligase</keyword>
<organism evidence="1 2">
    <name type="scientific">Mycetohabitans rhizoxinica (strain DSM 19002 / CIP 109453 / HKI 454)</name>
    <name type="common">Paraburkholderia rhizoxinica</name>
    <dbReference type="NCBI Taxonomy" id="882378"/>
    <lineage>
        <taxon>Bacteria</taxon>
        <taxon>Pseudomonadati</taxon>
        <taxon>Pseudomonadota</taxon>
        <taxon>Betaproteobacteria</taxon>
        <taxon>Burkholderiales</taxon>
        <taxon>Burkholderiaceae</taxon>
        <taxon>Mycetohabitans</taxon>
    </lineage>
</organism>
<accession>E5ATY3</accession>
<sequence>MPVSVPIRRDELTSLKSANQWTIANLHHRLAEQDTDPWHGYARVRQTITAQMRERIGMKEAIRLIRGAAQ</sequence>
<reference evidence="1 2" key="1">
    <citation type="journal article" date="2011" name="J. Bacteriol.">
        <title>Complete genome sequence of Burkholderia rhizoxinica, an endosymbiont of Rhizopus microsporus.</title>
        <authorList>
            <person name="Lackner G."/>
            <person name="Moebius N."/>
            <person name="Partida-Martinez L."/>
            <person name="Hertweck C."/>
        </authorList>
    </citation>
    <scope>NUCLEOTIDE SEQUENCE [LARGE SCALE GENOMIC DNA]</scope>
    <source>
        <strain evidence="2">DSM 19002 / CIP 109453 / HKI 454</strain>
        <plasmid evidence="1 2">pBRH01</plasmid>
    </source>
</reference>